<evidence type="ECO:0000256" key="2">
    <source>
        <dbReference type="ARBA" id="ARBA00008100"/>
    </source>
</evidence>
<evidence type="ECO:0000256" key="3">
    <source>
        <dbReference type="ARBA" id="ARBA00012220"/>
    </source>
</evidence>
<evidence type="ECO:0000313" key="12">
    <source>
        <dbReference type="EMBL" id="KAK5779532.1"/>
    </source>
</evidence>
<sequence length="715" mass="83685">MGLLVAGTPLPWYEARNYSDHIRNEGIEQLLQVFKFTSKRDNDPLLWGDELEYMMIELDPLNQNAMVDVKHDNIITQLNTTDSYLCEKYDVEFHPEYGRYMLEATPRSPYIGLKFDQGFVENNMKLRRLIANDLLSKYNANIDNDDDDDDDNNNNNNNNNNSNNSNDSDNGGNTQLNDNDRRRIQRRRRKKKRFITLSLTSFPRLGSDQFINISNPWNHKNWASRSLFLPDEVINRHARFPTLTANIRERRGEKVSINIPMYKDVNTPDHDTTVYKRNWFIPEDLESIHASRPGHIYLDAMGFGMGCSCLQMTYQAPNIERARFLYDSLVNFAPIMLSLSAAAPAFKGWLADQDVRWNVIAGSVDCRTPFERGMDPVLPKYNPDGKGGVTDQAKHSLQSIPKSRYSVVDLYLGGHNKFFNRLYNDTYVPINDKVLKRLLENNIAPLDYDLAKHFAHLSIRDSISIFEESIIQDRETSTNHFENIQSTNWQTLRFKPPTQKSTPNNKNALGWRVEFRPLEVQLTEFENAAHSIFMYLIVESILMSYDKLNPYLSMSKVWENMDIAYRRDSVFNDKFHWKMRFDTDDGKTNLFTIDEIFHNKINGIFEVFINPVLKEKKWIQHSWQELKQSKTHDRFYYYLKLISDRASGKLRTTAHFFRDFIISHQDYKQDSRVTKLINYDLILLSERITDLDDSQGDLTKFFGEEITTFLLENPI</sequence>
<dbReference type="Pfam" id="PF03074">
    <property type="entry name" value="GCS"/>
    <property type="match status" value="1"/>
</dbReference>
<keyword evidence="5 10" id="KW-0317">Glutathione biosynthesis</keyword>
<dbReference type="GO" id="GO:0005524">
    <property type="term" value="F:ATP binding"/>
    <property type="evidence" value="ECO:0007669"/>
    <property type="project" value="UniProtKB-UniRule"/>
</dbReference>
<keyword evidence="7 10" id="KW-0067">ATP-binding</keyword>
<dbReference type="Gene3D" id="1.10.8.960">
    <property type="match status" value="1"/>
</dbReference>
<dbReference type="InterPro" id="IPR014746">
    <property type="entry name" value="Gln_synth/guanido_kin_cat_dom"/>
</dbReference>
<evidence type="ECO:0000256" key="9">
    <source>
        <dbReference type="ARBA" id="ARBA00032122"/>
    </source>
</evidence>
<reference evidence="13" key="1">
    <citation type="submission" date="2023-07" db="EMBL/GenBank/DDBJ databases">
        <title>A draft genome of Kazachstania heterogenica Y-27499.</title>
        <authorList>
            <person name="Donic C."/>
            <person name="Kralova J.S."/>
            <person name="Fidel L."/>
            <person name="Ben-Dor S."/>
            <person name="Jung S."/>
        </authorList>
    </citation>
    <scope>NUCLEOTIDE SEQUENCE [LARGE SCALE GENOMIC DNA]</scope>
    <source>
        <strain evidence="13">Y27499</strain>
    </source>
</reference>
<feature type="region of interest" description="Disordered" evidence="11">
    <location>
        <begin position="144"/>
        <end position="188"/>
    </location>
</feature>
<evidence type="ECO:0000313" key="13">
    <source>
        <dbReference type="Proteomes" id="UP001306508"/>
    </source>
</evidence>
<evidence type="ECO:0000256" key="10">
    <source>
        <dbReference type="RuleBase" id="RU367135"/>
    </source>
</evidence>
<organism evidence="12 13">
    <name type="scientific">Arxiozyma heterogenica</name>
    <dbReference type="NCBI Taxonomy" id="278026"/>
    <lineage>
        <taxon>Eukaryota</taxon>
        <taxon>Fungi</taxon>
        <taxon>Dikarya</taxon>
        <taxon>Ascomycota</taxon>
        <taxon>Saccharomycotina</taxon>
        <taxon>Saccharomycetes</taxon>
        <taxon>Saccharomycetales</taxon>
        <taxon>Saccharomycetaceae</taxon>
        <taxon>Arxiozyma</taxon>
    </lineage>
</organism>
<comment type="pathway">
    <text evidence="1 10">Sulfur metabolism; glutathione biosynthesis; glutathione from L-cysteine and L-glutamate: step 1/2.</text>
</comment>
<keyword evidence="4 10" id="KW-0436">Ligase</keyword>
<comment type="caution">
    <text evidence="12">The sequence shown here is derived from an EMBL/GenBank/DDBJ whole genome shotgun (WGS) entry which is preliminary data.</text>
</comment>
<evidence type="ECO:0000256" key="11">
    <source>
        <dbReference type="SAM" id="MobiDB-lite"/>
    </source>
</evidence>
<dbReference type="AlphaFoldDB" id="A0AAN7WNB3"/>
<protein>
    <recommendedName>
        <fullName evidence="3 10">Glutamate--cysteine ligase</fullName>
        <ecNumber evidence="3 10">6.3.2.2</ecNumber>
    </recommendedName>
    <alternativeName>
        <fullName evidence="9 10">Gamma-ECS</fullName>
    </alternativeName>
    <alternativeName>
        <fullName evidence="8 10">Gamma-glutamylcysteine synthetase</fullName>
    </alternativeName>
</protein>
<evidence type="ECO:0000256" key="6">
    <source>
        <dbReference type="ARBA" id="ARBA00022741"/>
    </source>
</evidence>
<dbReference type="PANTHER" id="PTHR11164:SF0">
    <property type="entry name" value="GLUTAMATE--CYSTEINE LIGASE CATALYTIC SUBUNIT"/>
    <property type="match status" value="1"/>
</dbReference>
<dbReference type="Proteomes" id="UP001306508">
    <property type="component" value="Unassembled WGS sequence"/>
</dbReference>
<comment type="similarity">
    <text evidence="2 10">Belongs to the glutamate--cysteine ligase type 3 family.</text>
</comment>
<accession>A0AAN7WNB3</accession>
<evidence type="ECO:0000256" key="1">
    <source>
        <dbReference type="ARBA" id="ARBA00005006"/>
    </source>
</evidence>
<proteinExistence type="inferred from homology"/>
<dbReference type="EC" id="6.3.2.2" evidence="3 10"/>
<dbReference type="EMBL" id="JAWIZZ010000047">
    <property type="protein sequence ID" value="KAK5779532.1"/>
    <property type="molecule type" value="Genomic_DNA"/>
</dbReference>
<name>A0AAN7WNB3_9SACH</name>
<gene>
    <name evidence="12" type="ORF">RI543_003423</name>
</gene>
<dbReference type="SUPFAM" id="SSF55931">
    <property type="entry name" value="Glutamine synthetase/guanido kinase"/>
    <property type="match status" value="2"/>
</dbReference>
<keyword evidence="13" id="KW-1185">Reference proteome</keyword>
<dbReference type="PANTHER" id="PTHR11164">
    <property type="entry name" value="GLUTAMATE CYSTEINE LIGASE"/>
    <property type="match status" value="1"/>
</dbReference>
<evidence type="ECO:0000256" key="7">
    <source>
        <dbReference type="ARBA" id="ARBA00022840"/>
    </source>
</evidence>
<dbReference type="InterPro" id="IPR004308">
    <property type="entry name" value="GCS"/>
</dbReference>
<dbReference type="GO" id="GO:0006750">
    <property type="term" value="P:glutathione biosynthetic process"/>
    <property type="evidence" value="ECO:0007669"/>
    <property type="project" value="UniProtKB-UniRule"/>
</dbReference>
<feature type="compositionally biased region" description="Low complexity" evidence="11">
    <location>
        <begin position="153"/>
        <end position="170"/>
    </location>
</feature>
<dbReference type="Gene3D" id="3.30.590.50">
    <property type="match status" value="2"/>
</dbReference>
<evidence type="ECO:0000256" key="8">
    <source>
        <dbReference type="ARBA" id="ARBA00030585"/>
    </source>
</evidence>
<dbReference type="GO" id="GO:0004357">
    <property type="term" value="F:glutamate-cysteine ligase activity"/>
    <property type="evidence" value="ECO:0007669"/>
    <property type="project" value="UniProtKB-UniRule"/>
</dbReference>
<comment type="catalytic activity">
    <reaction evidence="10">
        <text>L-cysteine + L-glutamate + ATP = gamma-L-glutamyl-L-cysteine + ADP + phosphate + H(+)</text>
        <dbReference type="Rhea" id="RHEA:13285"/>
        <dbReference type="ChEBI" id="CHEBI:15378"/>
        <dbReference type="ChEBI" id="CHEBI:29985"/>
        <dbReference type="ChEBI" id="CHEBI:30616"/>
        <dbReference type="ChEBI" id="CHEBI:35235"/>
        <dbReference type="ChEBI" id="CHEBI:43474"/>
        <dbReference type="ChEBI" id="CHEBI:58173"/>
        <dbReference type="ChEBI" id="CHEBI:456216"/>
        <dbReference type="EC" id="6.3.2.2"/>
    </reaction>
</comment>
<keyword evidence="6 10" id="KW-0547">Nucleotide-binding</keyword>
<dbReference type="Gene3D" id="1.10.150.710">
    <property type="entry name" value="Glutamate cysteine ligase subdomain"/>
    <property type="match status" value="1"/>
</dbReference>
<evidence type="ECO:0000256" key="5">
    <source>
        <dbReference type="ARBA" id="ARBA00022684"/>
    </source>
</evidence>
<evidence type="ECO:0000256" key="4">
    <source>
        <dbReference type="ARBA" id="ARBA00022598"/>
    </source>
</evidence>